<reference evidence="4 5" key="1">
    <citation type="submission" date="2018-05" db="EMBL/GenBank/DDBJ databases">
        <title>Draft genome of Methanospirillum stamsii Pt1.</title>
        <authorList>
            <person name="Dueholm M.S."/>
            <person name="Nielsen P.H."/>
            <person name="Bakmann L.F."/>
            <person name="Otzen D.E."/>
        </authorList>
    </citation>
    <scope>NUCLEOTIDE SEQUENCE [LARGE SCALE GENOMIC DNA]</scope>
    <source>
        <strain evidence="4 5">Pt1</strain>
    </source>
</reference>
<dbReference type="SMART" id="SM00490">
    <property type="entry name" value="HELICc"/>
    <property type="match status" value="1"/>
</dbReference>
<dbReference type="PROSITE" id="PS51192">
    <property type="entry name" value="HELICASE_ATP_BIND_1"/>
    <property type="match status" value="1"/>
</dbReference>
<dbReference type="GO" id="GO:0005524">
    <property type="term" value="F:ATP binding"/>
    <property type="evidence" value="ECO:0007669"/>
    <property type="project" value="InterPro"/>
</dbReference>
<comment type="caution">
    <text evidence="4">The sequence shown here is derived from an EMBL/GenBank/DDBJ whole genome shotgun (WGS) entry which is preliminary data.</text>
</comment>
<evidence type="ECO:0000259" key="2">
    <source>
        <dbReference type="PROSITE" id="PS51192"/>
    </source>
</evidence>
<organism evidence="4 5">
    <name type="scientific">Methanospirillum stamsii</name>
    <dbReference type="NCBI Taxonomy" id="1277351"/>
    <lineage>
        <taxon>Archaea</taxon>
        <taxon>Methanobacteriati</taxon>
        <taxon>Methanobacteriota</taxon>
        <taxon>Stenosarchaea group</taxon>
        <taxon>Methanomicrobia</taxon>
        <taxon>Methanomicrobiales</taxon>
        <taxon>Methanospirillaceae</taxon>
        <taxon>Methanospirillum</taxon>
    </lineage>
</organism>
<dbReference type="InterPro" id="IPR050496">
    <property type="entry name" value="SNF2_RAD54_helicase_repair"/>
</dbReference>
<feature type="domain" description="Helicase ATP-binding" evidence="2">
    <location>
        <begin position="600"/>
        <end position="763"/>
    </location>
</feature>
<dbReference type="SMART" id="SM00487">
    <property type="entry name" value="DEXDc"/>
    <property type="match status" value="1"/>
</dbReference>
<keyword evidence="4" id="KW-0547">Nucleotide-binding</keyword>
<gene>
    <name evidence="4" type="ORF">DLD82_00570</name>
</gene>
<evidence type="ECO:0000313" key="4">
    <source>
        <dbReference type="EMBL" id="PWR76336.1"/>
    </source>
</evidence>
<dbReference type="PANTHER" id="PTHR45629:SF7">
    <property type="entry name" value="DNA EXCISION REPAIR PROTEIN ERCC-6-RELATED"/>
    <property type="match status" value="1"/>
</dbReference>
<dbReference type="EMBL" id="QGMZ01000001">
    <property type="protein sequence ID" value="PWR76336.1"/>
    <property type="molecule type" value="Genomic_DNA"/>
</dbReference>
<dbReference type="Proteomes" id="UP000245934">
    <property type="component" value="Unassembled WGS sequence"/>
</dbReference>
<evidence type="ECO:0000313" key="5">
    <source>
        <dbReference type="Proteomes" id="UP000245934"/>
    </source>
</evidence>
<dbReference type="Gene3D" id="3.40.50.10810">
    <property type="entry name" value="Tandem AAA-ATPase domain"/>
    <property type="match status" value="1"/>
</dbReference>
<dbReference type="InterPro" id="IPR038718">
    <property type="entry name" value="SNF2-like_sf"/>
</dbReference>
<dbReference type="CDD" id="cd18793">
    <property type="entry name" value="SF2_C_SNF"/>
    <property type="match status" value="1"/>
</dbReference>
<dbReference type="Pfam" id="PF00271">
    <property type="entry name" value="Helicase_C"/>
    <property type="match status" value="1"/>
</dbReference>
<keyword evidence="5" id="KW-1185">Reference proteome</keyword>
<dbReference type="Gene3D" id="3.40.50.300">
    <property type="entry name" value="P-loop containing nucleotide triphosphate hydrolases"/>
    <property type="match status" value="1"/>
</dbReference>
<dbReference type="OrthoDB" id="6396at2157"/>
<sequence length="1066" mass="121257">MRAGGYLAIPTEGQGVSYKSLSPVQYKHKEESSISSLPVLHALTNPAVREVALFAEYITDNPEAFRKKPKNDPDKPGEYPHALDHLSLETLIRESFDTTEEYKKTRWILYLPVSDKVPPSSVFLTSGKNSKKVEKLPLVPVYVPVILFSYDSFFDLWKNHQSGQDRFIAGDSFHYLTVLTESAVNLVKGGKFKPTSDRTFYGYHASWIPALSPEDFAWVTEISGRMPKVCRYSLPRLSKEPSFPKPGERVQNVLLEMMQVIIRRAFTNFSLDEEQEPRYQSELNCLRFISDLTGCTYSGQETGYDRNFSRELREWLTYARVDRFPEFQCCILVRDPPEGETEPWEVSLFLISEVDSSLIIPAETIWNLPNEHGGLLPPAAYLRNMLIAGIGKAAASSSVLWKYLSIEKPTGAKLTLTEAAEFLGSDLEKIRRKGVIVLLPAWWTDKTYTPRLELHAGRKNPGYQTGMLGFHELLSFDYRIAIGEESYSSEEFWEAVKLKAPFVRIGGRWITFDTDAIQRALDYFHKRTTKGANSTEDLLRLSLIGIQDPDLSVSVHAKDDWVADLLNFIRNDRKEHSCIVPDTFHGILRPYQEEGFSFLFNCNRRGFGACLADDMGLGKTPQTLAWLLYLRELDPGMNTALLVCPMSVVGNWEREINRFAPSLKTWVHHGTDRCKGDEFVRLINSYDLVLTTYHLAARDLDHVSQVTWSAIILDEAQNIKNPHTNQTKAVKSLSGERRVALTGTPVENRLLELWSIMDFLNPGYLGTEHAFTSRYIRAIEQEKDPELTKELRSLISPFILRRMKTDKNVISDLPEKMESREYCTLTKEQATLYQAVVVELAENVDKVEGIARRGAILAAITRLKQICNHPGLVTGDNKKKSDRSGKVRRLFEMLDEILAEGDSTLIFSQYATFAQELAEMIKKHTGVPVLLLTGSVTRKNREQLIDEFQNTDEPSVFVISLKAGGTGLNLTRATHVFHIDRWWNPAVEDQATDRTYRIGQKRKVQVHLMIAAGTLEERIDVMNQEKRTLAREVLAHGDEYLTNLSTQELLEIVSLRDSVFSDEEDK</sequence>
<keyword evidence="4" id="KW-0067">ATP-binding</keyword>
<dbReference type="InterPro" id="IPR014001">
    <property type="entry name" value="Helicase_ATP-bd"/>
</dbReference>
<dbReference type="AlphaFoldDB" id="A0A2V2NFK0"/>
<evidence type="ECO:0000259" key="3">
    <source>
        <dbReference type="PROSITE" id="PS51194"/>
    </source>
</evidence>
<dbReference type="PROSITE" id="PS51194">
    <property type="entry name" value="HELICASE_CTER"/>
    <property type="match status" value="1"/>
</dbReference>
<protein>
    <submittedName>
        <fullName evidence="4">ATP-dependent helicase</fullName>
    </submittedName>
</protein>
<dbReference type="InterPro" id="IPR022138">
    <property type="entry name" value="DUF3670"/>
</dbReference>
<dbReference type="Pfam" id="PF00176">
    <property type="entry name" value="SNF2-rel_dom"/>
    <property type="match status" value="1"/>
</dbReference>
<dbReference type="PANTHER" id="PTHR45629">
    <property type="entry name" value="SNF2/RAD54 FAMILY MEMBER"/>
    <property type="match status" value="1"/>
</dbReference>
<keyword evidence="4" id="KW-0347">Helicase</keyword>
<feature type="domain" description="Helicase C-terminal" evidence="3">
    <location>
        <begin position="889"/>
        <end position="1050"/>
    </location>
</feature>
<evidence type="ECO:0000256" key="1">
    <source>
        <dbReference type="ARBA" id="ARBA00022801"/>
    </source>
</evidence>
<dbReference type="FunFam" id="3.40.50.300:FF:000533">
    <property type="entry name" value="Helicase, Snf2 family"/>
    <property type="match status" value="1"/>
</dbReference>
<dbReference type="SUPFAM" id="SSF52540">
    <property type="entry name" value="P-loop containing nucleoside triphosphate hydrolases"/>
    <property type="match status" value="2"/>
</dbReference>
<dbReference type="Pfam" id="PF12419">
    <property type="entry name" value="DUF3670"/>
    <property type="match status" value="1"/>
</dbReference>
<dbReference type="CDD" id="cd18012">
    <property type="entry name" value="DEXQc_arch_SWI2_SNF2"/>
    <property type="match status" value="1"/>
</dbReference>
<dbReference type="InterPro" id="IPR001650">
    <property type="entry name" value="Helicase_C-like"/>
</dbReference>
<name>A0A2V2NFK0_9EURY</name>
<proteinExistence type="predicted"/>
<dbReference type="InterPro" id="IPR049730">
    <property type="entry name" value="SNF2/RAD54-like_C"/>
</dbReference>
<dbReference type="GO" id="GO:0004386">
    <property type="term" value="F:helicase activity"/>
    <property type="evidence" value="ECO:0007669"/>
    <property type="project" value="UniProtKB-KW"/>
</dbReference>
<dbReference type="InterPro" id="IPR027417">
    <property type="entry name" value="P-loop_NTPase"/>
</dbReference>
<accession>A0A2V2NFK0</accession>
<keyword evidence="1" id="KW-0378">Hydrolase</keyword>
<dbReference type="InterPro" id="IPR000330">
    <property type="entry name" value="SNF2_N"/>
</dbReference>
<dbReference type="GO" id="GO:0016787">
    <property type="term" value="F:hydrolase activity"/>
    <property type="evidence" value="ECO:0007669"/>
    <property type="project" value="UniProtKB-KW"/>
</dbReference>
<dbReference type="GO" id="GO:0015616">
    <property type="term" value="F:DNA translocase activity"/>
    <property type="evidence" value="ECO:0007669"/>
    <property type="project" value="TreeGrafter"/>
</dbReference>